<gene>
    <name evidence="4" type="ORF">AVEN_75993_1</name>
</gene>
<feature type="compositionally biased region" description="Acidic residues" evidence="1">
    <location>
        <begin position="31"/>
        <end position="69"/>
    </location>
</feature>
<keyword evidence="2" id="KW-0732">Signal</keyword>
<name>A0A4Y2FBI0_ARAVE</name>
<dbReference type="PANTHER" id="PTHR36299">
    <property type="entry name" value="AGAP008005-PA"/>
    <property type="match status" value="1"/>
</dbReference>
<comment type="caution">
    <text evidence="4">The sequence shown here is derived from an EMBL/GenBank/DDBJ whole genome shotgun (WGS) entry which is preliminary data.</text>
</comment>
<evidence type="ECO:0000313" key="5">
    <source>
        <dbReference type="Proteomes" id="UP000499080"/>
    </source>
</evidence>
<dbReference type="AlphaFoldDB" id="A0A4Y2FBI0"/>
<feature type="region of interest" description="Disordered" evidence="1">
    <location>
        <begin position="31"/>
        <end position="110"/>
    </location>
</feature>
<evidence type="ECO:0000256" key="2">
    <source>
        <dbReference type="SAM" id="SignalP"/>
    </source>
</evidence>
<proteinExistence type="predicted"/>
<evidence type="ECO:0000256" key="1">
    <source>
        <dbReference type="SAM" id="MobiDB-lite"/>
    </source>
</evidence>
<dbReference type="EMBL" id="BGPR01000866">
    <property type="protein sequence ID" value="GBM38357.1"/>
    <property type="molecule type" value="Genomic_DNA"/>
</dbReference>
<feature type="signal peptide" evidence="2">
    <location>
        <begin position="1"/>
        <end position="19"/>
    </location>
</feature>
<accession>A0A4Y2FBI0</accession>
<organism evidence="4 5">
    <name type="scientific">Araneus ventricosus</name>
    <name type="common">Orbweaver spider</name>
    <name type="synonym">Epeira ventricosa</name>
    <dbReference type="NCBI Taxonomy" id="182803"/>
    <lineage>
        <taxon>Eukaryota</taxon>
        <taxon>Metazoa</taxon>
        <taxon>Ecdysozoa</taxon>
        <taxon>Arthropoda</taxon>
        <taxon>Chelicerata</taxon>
        <taxon>Arachnida</taxon>
        <taxon>Araneae</taxon>
        <taxon>Araneomorphae</taxon>
        <taxon>Entelegynae</taxon>
        <taxon>Araneoidea</taxon>
        <taxon>Araneidae</taxon>
        <taxon>Araneus</taxon>
    </lineage>
</organism>
<reference evidence="4 5" key="1">
    <citation type="journal article" date="2019" name="Sci. Rep.">
        <title>Orb-weaving spider Araneus ventricosus genome elucidates the spidroin gene catalogue.</title>
        <authorList>
            <person name="Kono N."/>
            <person name="Nakamura H."/>
            <person name="Ohtoshi R."/>
            <person name="Moran D.A.P."/>
            <person name="Shinohara A."/>
            <person name="Yoshida Y."/>
            <person name="Fujiwara M."/>
            <person name="Mori M."/>
            <person name="Tomita M."/>
            <person name="Arakawa K."/>
        </authorList>
    </citation>
    <scope>NUCLEOTIDE SEQUENCE [LARGE SCALE GENOMIC DNA]</scope>
</reference>
<keyword evidence="5" id="KW-1185">Reference proteome</keyword>
<dbReference type="PANTHER" id="PTHR36299:SF2">
    <property type="entry name" value="DUF4773 DOMAIN-CONTAINING PROTEIN"/>
    <property type="match status" value="1"/>
</dbReference>
<evidence type="ECO:0000259" key="3">
    <source>
        <dbReference type="Pfam" id="PF15998"/>
    </source>
</evidence>
<evidence type="ECO:0000313" key="4">
    <source>
        <dbReference type="EMBL" id="GBM38357.1"/>
    </source>
</evidence>
<dbReference type="Pfam" id="PF15998">
    <property type="entry name" value="DUF4773"/>
    <property type="match status" value="1"/>
</dbReference>
<dbReference type="Proteomes" id="UP000499080">
    <property type="component" value="Unassembled WGS sequence"/>
</dbReference>
<feature type="compositionally biased region" description="Basic and acidic residues" evidence="1">
    <location>
        <begin position="82"/>
        <end position="91"/>
    </location>
</feature>
<feature type="domain" description="DUF4773" evidence="3">
    <location>
        <begin position="147"/>
        <end position="263"/>
    </location>
</feature>
<protein>
    <recommendedName>
        <fullName evidence="3">DUF4773 domain-containing protein</fullName>
    </recommendedName>
</protein>
<feature type="chain" id="PRO_5021326446" description="DUF4773 domain-containing protein" evidence="2">
    <location>
        <begin position="20"/>
        <end position="270"/>
    </location>
</feature>
<dbReference type="InterPro" id="IPR031941">
    <property type="entry name" value="DUF4773"/>
</dbReference>
<sequence>MIYIIVILMLSLLQSHTKAASVLIISSEDLEDMDNKDEDSEGAEEDMDSQDEGSEGAEEGMNSEDEDSEDAGKDIDSEDKDSDGAESKETDTSSENTNSEETDICSDETGLTKIDDTKSVSATSADCPFEEDATYEPYYTSNGAFFNCTCAGGTYCSCCGHIKIDKFKIDENGCIEVKYLSKEIGLNLTFTLNDKVVYNTSFSVGKLEPSCFKHSVKSLGDMCIQLNSGGGSIKDVLTYCVNLQPKIGKRLIKNMKIGCMNFAKMLDKEG</sequence>
<dbReference type="OrthoDB" id="5952164at2759"/>